<dbReference type="InterPro" id="IPR007373">
    <property type="entry name" value="Thiamin_PyroPKinase_B1-bd"/>
</dbReference>
<dbReference type="InterPro" id="IPR007371">
    <property type="entry name" value="TPK_catalytic"/>
</dbReference>
<name>A0ABW3L9L4_9BACL</name>
<dbReference type="InterPro" id="IPR036371">
    <property type="entry name" value="TPK_B1-bd_sf"/>
</dbReference>
<keyword evidence="2" id="KW-0547">Nucleotide-binding</keyword>
<evidence type="ECO:0000256" key="4">
    <source>
        <dbReference type="ARBA" id="ARBA00022840"/>
    </source>
</evidence>
<evidence type="ECO:0000256" key="5">
    <source>
        <dbReference type="NCBIfam" id="TIGR01378"/>
    </source>
</evidence>
<dbReference type="RefSeq" id="WP_144837415.1">
    <property type="nucleotide sequence ID" value="NZ_JBHTKI010000008.1"/>
</dbReference>
<sequence length="213" mass="23885">MKVIILAGGPAADLPDFSLWPKDVFIGVDEGAFSLIERGIKPAAAVGDFDSVTVEQFNRIKQILPDVEAAAAEKDETDTEMALEKAMTFNPDTVIITGVTGGRLDHYMSALHGIYSYHLRYPRTEFFLINKQNRIRFLKAGKHKIQRDGRYRFVSFYPFAEEITGFSLKGFKYLVHDEKIPFGSTRYISNELDGAGEVSFIEGNCIMIESADE</sequence>
<reference evidence="8" key="1">
    <citation type="journal article" date="2019" name="Int. J. Syst. Evol. Microbiol.">
        <title>The Global Catalogue of Microorganisms (GCM) 10K type strain sequencing project: providing services to taxonomists for standard genome sequencing and annotation.</title>
        <authorList>
            <consortium name="The Broad Institute Genomics Platform"/>
            <consortium name="The Broad Institute Genome Sequencing Center for Infectious Disease"/>
            <person name="Wu L."/>
            <person name="Ma J."/>
        </authorList>
    </citation>
    <scope>NUCLEOTIDE SEQUENCE [LARGE SCALE GENOMIC DNA]</scope>
    <source>
        <strain evidence="8">CCUG 56756</strain>
    </source>
</reference>
<keyword evidence="4" id="KW-0067">ATP-binding</keyword>
<proteinExistence type="predicted"/>
<dbReference type="InterPro" id="IPR053149">
    <property type="entry name" value="TPK"/>
</dbReference>
<evidence type="ECO:0000256" key="2">
    <source>
        <dbReference type="ARBA" id="ARBA00022741"/>
    </source>
</evidence>
<keyword evidence="1 7" id="KW-0808">Transferase</keyword>
<keyword evidence="8" id="KW-1185">Reference proteome</keyword>
<dbReference type="CDD" id="cd07995">
    <property type="entry name" value="TPK"/>
    <property type="match status" value="1"/>
</dbReference>
<gene>
    <name evidence="7" type="ORF">ACFQ1X_06170</name>
</gene>
<dbReference type="SUPFAM" id="SSF63999">
    <property type="entry name" value="Thiamin pyrophosphokinase, catalytic domain"/>
    <property type="match status" value="1"/>
</dbReference>
<dbReference type="GO" id="GO:0004788">
    <property type="term" value="F:thiamine diphosphokinase activity"/>
    <property type="evidence" value="ECO:0007669"/>
    <property type="project" value="UniProtKB-EC"/>
</dbReference>
<dbReference type="Pfam" id="PF04265">
    <property type="entry name" value="TPK_B1_binding"/>
    <property type="match status" value="1"/>
</dbReference>
<dbReference type="EMBL" id="JBHTKI010000008">
    <property type="protein sequence ID" value="MFD1031015.1"/>
    <property type="molecule type" value="Genomic_DNA"/>
</dbReference>
<dbReference type="EC" id="2.7.6.2" evidence="5"/>
<evidence type="ECO:0000256" key="1">
    <source>
        <dbReference type="ARBA" id="ARBA00022679"/>
    </source>
</evidence>
<dbReference type="PANTHER" id="PTHR41299">
    <property type="entry name" value="THIAMINE PYROPHOSPHOKINASE"/>
    <property type="match status" value="1"/>
</dbReference>
<evidence type="ECO:0000313" key="8">
    <source>
        <dbReference type="Proteomes" id="UP001597109"/>
    </source>
</evidence>
<dbReference type="PANTHER" id="PTHR41299:SF1">
    <property type="entry name" value="THIAMINE PYROPHOSPHOKINASE"/>
    <property type="match status" value="1"/>
</dbReference>
<evidence type="ECO:0000259" key="6">
    <source>
        <dbReference type="SMART" id="SM00983"/>
    </source>
</evidence>
<dbReference type="NCBIfam" id="TIGR01378">
    <property type="entry name" value="thi_PPkinase"/>
    <property type="match status" value="1"/>
</dbReference>
<keyword evidence="3" id="KW-0418">Kinase</keyword>
<dbReference type="SUPFAM" id="SSF63862">
    <property type="entry name" value="Thiamin pyrophosphokinase, substrate-binding domain"/>
    <property type="match status" value="1"/>
</dbReference>
<dbReference type="Gene3D" id="3.40.50.10240">
    <property type="entry name" value="Thiamin pyrophosphokinase, catalytic domain"/>
    <property type="match status" value="1"/>
</dbReference>
<organism evidence="7 8">
    <name type="scientific">Metaplanococcus flavidus</name>
    <dbReference type="NCBI Taxonomy" id="569883"/>
    <lineage>
        <taxon>Bacteria</taxon>
        <taxon>Bacillati</taxon>
        <taxon>Bacillota</taxon>
        <taxon>Bacilli</taxon>
        <taxon>Bacillales</taxon>
        <taxon>Caryophanaceae</taxon>
        <taxon>Metaplanococcus</taxon>
    </lineage>
</organism>
<protein>
    <recommendedName>
        <fullName evidence="5">Thiamine diphosphokinase</fullName>
        <ecNumber evidence="5">2.7.6.2</ecNumber>
    </recommendedName>
</protein>
<dbReference type="InterPro" id="IPR006282">
    <property type="entry name" value="Thi_PPkinase"/>
</dbReference>
<evidence type="ECO:0000313" key="7">
    <source>
        <dbReference type="EMBL" id="MFD1031015.1"/>
    </source>
</evidence>
<feature type="domain" description="Thiamin pyrophosphokinase thiamin-binding" evidence="6">
    <location>
        <begin position="141"/>
        <end position="206"/>
    </location>
</feature>
<dbReference type="SMART" id="SM00983">
    <property type="entry name" value="TPK_B1_binding"/>
    <property type="match status" value="1"/>
</dbReference>
<dbReference type="Proteomes" id="UP001597109">
    <property type="component" value="Unassembled WGS sequence"/>
</dbReference>
<dbReference type="InterPro" id="IPR036759">
    <property type="entry name" value="TPK_catalytic_sf"/>
</dbReference>
<evidence type="ECO:0000256" key="3">
    <source>
        <dbReference type="ARBA" id="ARBA00022777"/>
    </source>
</evidence>
<accession>A0ABW3L9L4</accession>
<dbReference type="Pfam" id="PF04263">
    <property type="entry name" value="TPK_catalytic"/>
    <property type="match status" value="1"/>
</dbReference>
<comment type="caution">
    <text evidence="7">The sequence shown here is derived from an EMBL/GenBank/DDBJ whole genome shotgun (WGS) entry which is preliminary data.</text>
</comment>